<dbReference type="Gene3D" id="2.60.40.1510">
    <property type="entry name" value="ntegrin, alpha v. Chain A, domain 3"/>
    <property type="match status" value="1"/>
</dbReference>
<dbReference type="GO" id="GO:0007179">
    <property type="term" value="P:transforming growth factor beta receptor signaling pathway"/>
    <property type="evidence" value="ECO:0007669"/>
    <property type="project" value="TreeGrafter"/>
</dbReference>
<feature type="domain" description="Integrin beta epidermal growth factor-like" evidence="12">
    <location>
        <begin position="89"/>
        <end position="117"/>
    </location>
</feature>
<keyword evidence="6" id="KW-0677">Repeat</keyword>
<evidence type="ECO:0000259" key="13">
    <source>
        <dbReference type="Pfam" id="PF23105"/>
    </source>
</evidence>
<evidence type="ECO:0000256" key="1">
    <source>
        <dbReference type="ARBA" id="ARBA00004479"/>
    </source>
</evidence>
<keyword evidence="7" id="KW-1133">Transmembrane helix</keyword>
<evidence type="ECO:0000256" key="5">
    <source>
        <dbReference type="ARBA" id="ARBA00022729"/>
    </source>
</evidence>
<evidence type="ECO:0000256" key="6">
    <source>
        <dbReference type="ARBA" id="ARBA00022737"/>
    </source>
</evidence>
<dbReference type="GO" id="GO:0005925">
    <property type="term" value="C:focal adhesion"/>
    <property type="evidence" value="ECO:0007669"/>
    <property type="project" value="TreeGrafter"/>
</dbReference>
<organism evidence="14 15">
    <name type="scientific">Engystomops pustulosus</name>
    <name type="common">Tungara frog</name>
    <name type="synonym">Physalaemus pustulosus</name>
    <dbReference type="NCBI Taxonomy" id="76066"/>
    <lineage>
        <taxon>Eukaryota</taxon>
        <taxon>Metazoa</taxon>
        <taxon>Chordata</taxon>
        <taxon>Craniata</taxon>
        <taxon>Vertebrata</taxon>
        <taxon>Euteleostomi</taxon>
        <taxon>Amphibia</taxon>
        <taxon>Batrachia</taxon>
        <taxon>Anura</taxon>
        <taxon>Neobatrachia</taxon>
        <taxon>Hyloidea</taxon>
        <taxon>Leptodactylidae</taxon>
        <taxon>Leiuperinae</taxon>
        <taxon>Engystomops</taxon>
    </lineage>
</organism>
<evidence type="ECO:0000259" key="12">
    <source>
        <dbReference type="Pfam" id="PF18372"/>
    </source>
</evidence>
<dbReference type="GO" id="GO:0007229">
    <property type="term" value="P:integrin-mediated signaling pathway"/>
    <property type="evidence" value="ECO:0007669"/>
    <property type="project" value="UniProtKB-KW"/>
</dbReference>
<evidence type="ECO:0000313" key="15">
    <source>
        <dbReference type="Proteomes" id="UP000824782"/>
    </source>
</evidence>
<dbReference type="GO" id="GO:0007160">
    <property type="term" value="P:cell-matrix adhesion"/>
    <property type="evidence" value="ECO:0007669"/>
    <property type="project" value="TreeGrafter"/>
</dbReference>
<dbReference type="FunFam" id="2.10.25.10:FF:000075">
    <property type="entry name" value="Integrin beta"/>
    <property type="match status" value="1"/>
</dbReference>
<feature type="domain" description="Integrin beta epidermal growth factor-like" evidence="13">
    <location>
        <begin position="137"/>
        <end position="174"/>
    </location>
</feature>
<evidence type="ECO:0008006" key="16">
    <source>
        <dbReference type="Google" id="ProtNLM"/>
    </source>
</evidence>
<dbReference type="InterPro" id="IPR057243">
    <property type="entry name" value="Integrin_I-EGF_CS"/>
</dbReference>
<evidence type="ECO:0000256" key="10">
    <source>
        <dbReference type="ARBA" id="ARBA00023157"/>
    </source>
</evidence>
<keyword evidence="10" id="KW-1015">Disulfide bond</keyword>
<dbReference type="PROSITE" id="PS00243">
    <property type="entry name" value="I_EGF_1"/>
    <property type="match status" value="1"/>
</dbReference>
<dbReference type="GO" id="GO:0098609">
    <property type="term" value="P:cell-cell adhesion"/>
    <property type="evidence" value="ECO:0007669"/>
    <property type="project" value="TreeGrafter"/>
</dbReference>
<dbReference type="GO" id="GO:0009986">
    <property type="term" value="C:cell surface"/>
    <property type="evidence" value="ECO:0007669"/>
    <property type="project" value="TreeGrafter"/>
</dbReference>
<dbReference type="PANTHER" id="PTHR10082">
    <property type="entry name" value="INTEGRIN BETA SUBUNIT"/>
    <property type="match status" value="1"/>
</dbReference>
<comment type="subcellular location">
    <subcellularLocation>
        <location evidence="1">Membrane</location>
        <topology evidence="1">Single-pass type I membrane protein</topology>
    </subcellularLocation>
</comment>
<dbReference type="GO" id="GO:0033627">
    <property type="term" value="P:cell adhesion mediated by integrin"/>
    <property type="evidence" value="ECO:0007669"/>
    <property type="project" value="TreeGrafter"/>
</dbReference>
<dbReference type="InterPro" id="IPR032695">
    <property type="entry name" value="Integrin_dom_sf"/>
</dbReference>
<dbReference type="Pfam" id="PF18372">
    <property type="entry name" value="I-EGF_1"/>
    <property type="match status" value="1"/>
</dbReference>
<comment type="caution">
    <text evidence="14">The sequence shown here is derived from an EMBL/GenBank/DDBJ whole genome shotgun (WGS) entry which is preliminary data.</text>
</comment>
<sequence>NIRSKVELTVSETPDDLSLGFSATCQDGASYPGVKKCGELRIGDTVSFSVSVEARSCPLLEAPHTFTIKPVGFRDTLEVSVRYDCSCRCSQQVEVGSVRCSSNGTYSCGMCSCDPGFLGARCECGEEEDSSDVSLVTCRESESHTVCNGRGRCLCGLCSCYESEFGRISGSYCQCDDFSCARFKGVLCSGKCHLRGCSGESASAAAEACDALTVDVPWFHLWTLRPGCASWHWLLPSIHFCPLYP</sequence>
<dbReference type="GO" id="GO:0005178">
    <property type="term" value="F:integrin binding"/>
    <property type="evidence" value="ECO:0007669"/>
    <property type="project" value="TreeGrafter"/>
</dbReference>
<keyword evidence="15" id="KW-1185">Reference proteome</keyword>
<feature type="non-terminal residue" evidence="14">
    <location>
        <position position="1"/>
    </location>
</feature>
<dbReference type="Pfam" id="PF23105">
    <property type="entry name" value="EGF_integrin"/>
    <property type="match status" value="1"/>
</dbReference>
<dbReference type="InterPro" id="IPR015812">
    <property type="entry name" value="Integrin_bsu"/>
</dbReference>
<evidence type="ECO:0000256" key="7">
    <source>
        <dbReference type="ARBA" id="ARBA00022989"/>
    </source>
</evidence>
<evidence type="ECO:0000256" key="11">
    <source>
        <dbReference type="ARBA" id="ARBA00023180"/>
    </source>
</evidence>
<evidence type="ECO:0000256" key="2">
    <source>
        <dbReference type="ARBA" id="ARBA00007449"/>
    </source>
</evidence>
<proteinExistence type="inferred from homology"/>
<dbReference type="Proteomes" id="UP000824782">
    <property type="component" value="Unassembled WGS sequence"/>
</dbReference>
<dbReference type="GO" id="GO:0008305">
    <property type="term" value="C:integrin complex"/>
    <property type="evidence" value="ECO:0007669"/>
    <property type="project" value="TreeGrafter"/>
</dbReference>
<evidence type="ECO:0000256" key="9">
    <source>
        <dbReference type="ARBA" id="ARBA00023136"/>
    </source>
</evidence>
<keyword evidence="5" id="KW-0732">Signal</keyword>
<evidence type="ECO:0000256" key="8">
    <source>
        <dbReference type="ARBA" id="ARBA00023037"/>
    </source>
</evidence>
<evidence type="ECO:0000313" key="14">
    <source>
        <dbReference type="EMBL" id="KAG8545142.1"/>
    </source>
</evidence>
<dbReference type="AlphaFoldDB" id="A0AAV6Z6B5"/>
<name>A0AAV6Z6B5_ENGPU</name>
<keyword evidence="8" id="KW-0401">Integrin</keyword>
<dbReference type="GO" id="GO:0043149">
    <property type="term" value="P:stress fiber assembly"/>
    <property type="evidence" value="ECO:0007669"/>
    <property type="project" value="TreeGrafter"/>
</dbReference>
<dbReference type="FunFam" id="2.10.25.10:FF:000036">
    <property type="entry name" value="Integrin beta"/>
    <property type="match status" value="1"/>
</dbReference>
<keyword evidence="9" id="KW-0472">Membrane</keyword>
<dbReference type="EMBL" id="WNYA01001783">
    <property type="protein sequence ID" value="KAG8545142.1"/>
    <property type="molecule type" value="Genomic_DNA"/>
</dbReference>
<gene>
    <name evidence="14" type="ORF">GDO81_021353</name>
</gene>
<comment type="similarity">
    <text evidence="2">Belongs to the integrin beta chain family.</text>
</comment>
<keyword evidence="3" id="KW-0245">EGF-like domain</keyword>
<accession>A0AAV6Z6B5</accession>
<dbReference type="GO" id="GO:0016477">
    <property type="term" value="P:cell migration"/>
    <property type="evidence" value="ECO:0007669"/>
    <property type="project" value="TreeGrafter"/>
</dbReference>
<dbReference type="PANTHER" id="PTHR10082:SF26">
    <property type="entry name" value="INTEGRIN BETA-5"/>
    <property type="match status" value="1"/>
</dbReference>
<dbReference type="InterPro" id="IPR057073">
    <property type="entry name" value="EGF_integrin_2"/>
</dbReference>
<keyword evidence="4" id="KW-0812">Transmembrane</keyword>
<dbReference type="InterPro" id="IPR040622">
    <property type="entry name" value="EGF_integrin_1"/>
</dbReference>
<evidence type="ECO:0000256" key="4">
    <source>
        <dbReference type="ARBA" id="ARBA00022692"/>
    </source>
</evidence>
<dbReference type="SUPFAM" id="SSF69179">
    <property type="entry name" value="Integrin domains"/>
    <property type="match status" value="1"/>
</dbReference>
<dbReference type="Gene3D" id="2.10.25.10">
    <property type="entry name" value="Laminin"/>
    <property type="match status" value="2"/>
</dbReference>
<evidence type="ECO:0000256" key="3">
    <source>
        <dbReference type="ARBA" id="ARBA00022536"/>
    </source>
</evidence>
<reference evidence="14" key="1">
    <citation type="thesis" date="2020" institute="ProQuest LLC" country="789 East Eisenhower Parkway, Ann Arbor, MI, USA">
        <title>Comparative Genomics and Chromosome Evolution.</title>
        <authorList>
            <person name="Mudd A.B."/>
        </authorList>
    </citation>
    <scope>NUCLEOTIDE SEQUENCE</scope>
    <source>
        <strain evidence="14">237g6f4</strain>
        <tissue evidence="14">Blood</tissue>
    </source>
</reference>
<keyword evidence="11" id="KW-0325">Glycoprotein</keyword>
<protein>
    <recommendedName>
        <fullName evidence="16">Integrin beta epidermal growth factor-like domain-containing protein</fullName>
    </recommendedName>
</protein>